<dbReference type="SUPFAM" id="SSF55729">
    <property type="entry name" value="Acyl-CoA N-acyltransferases (Nat)"/>
    <property type="match status" value="1"/>
</dbReference>
<dbReference type="Proteomes" id="UP000320055">
    <property type="component" value="Unassembled WGS sequence"/>
</dbReference>
<proteinExistence type="predicted"/>
<dbReference type="GO" id="GO:0016747">
    <property type="term" value="F:acyltransferase activity, transferring groups other than amino-acyl groups"/>
    <property type="evidence" value="ECO:0007669"/>
    <property type="project" value="InterPro"/>
</dbReference>
<name>A0A563VWR0_9CYAN</name>
<feature type="domain" description="N-acetyltransferase" evidence="1">
    <location>
        <begin position="24"/>
        <end position="176"/>
    </location>
</feature>
<dbReference type="RefSeq" id="WP_144865693.1">
    <property type="nucleotide sequence ID" value="NZ_LR213798.1"/>
</dbReference>
<evidence type="ECO:0000313" key="2">
    <source>
        <dbReference type="EMBL" id="VEP15860.1"/>
    </source>
</evidence>
<dbReference type="OrthoDB" id="9795206at2"/>
<dbReference type="PANTHER" id="PTHR43415">
    <property type="entry name" value="SPERMIDINE N(1)-ACETYLTRANSFERASE"/>
    <property type="match status" value="1"/>
</dbReference>
<evidence type="ECO:0000259" key="1">
    <source>
        <dbReference type="PROSITE" id="PS51186"/>
    </source>
</evidence>
<accession>A0A563VWR0</accession>
<dbReference type="PANTHER" id="PTHR43415:SF3">
    <property type="entry name" value="GNAT-FAMILY ACETYLTRANSFERASE"/>
    <property type="match status" value="1"/>
</dbReference>
<dbReference type="EMBL" id="CAACVJ010000312">
    <property type="protein sequence ID" value="VEP15860.1"/>
    <property type="molecule type" value="Genomic_DNA"/>
</dbReference>
<dbReference type="InterPro" id="IPR016181">
    <property type="entry name" value="Acyl_CoA_acyltransferase"/>
</dbReference>
<keyword evidence="2" id="KW-0808">Transferase</keyword>
<dbReference type="Gene3D" id="3.40.630.30">
    <property type="match status" value="1"/>
</dbReference>
<keyword evidence="3" id="KW-1185">Reference proteome</keyword>
<dbReference type="PROSITE" id="PS51186">
    <property type="entry name" value="GNAT"/>
    <property type="match status" value="1"/>
</dbReference>
<dbReference type="Pfam" id="PF13302">
    <property type="entry name" value="Acetyltransf_3"/>
    <property type="match status" value="1"/>
</dbReference>
<evidence type="ECO:0000313" key="3">
    <source>
        <dbReference type="Proteomes" id="UP000320055"/>
    </source>
</evidence>
<protein>
    <submittedName>
        <fullName evidence="2">Protein N-acetyltransferase, RimJ/RimL family</fullName>
    </submittedName>
</protein>
<dbReference type="InterPro" id="IPR000182">
    <property type="entry name" value="GNAT_dom"/>
</dbReference>
<gene>
    <name evidence="2" type="ORF">H1P_380011</name>
</gene>
<organism evidence="2 3">
    <name type="scientific">Hyella patelloides LEGE 07179</name>
    <dbReference type="NCBI Taxonomy" id="945734"/>
    <lineage>
        <taxon>Bacteria</taxon>
        <taxon>Bacillati</taxon>
        <taxon>Cyanobacteriota</taxon>
        <taxon>Cyanophyceae</taxon>
        <taxon>Pleurocapsales</taxon>
        <taxon>Hyellaceae</taxon>
        <taxon>Hyella</taxon>
    </lineage>
</organism>
<dbReference type="AlphaFoldDB" id="A0A563VWR0"/>
<sequence>MLDQPILYGETVILRPICAEDADVFFASLTDRDLNYFTGTYQTFTFEQVKAHYARVVDADDRVDYAITSRENPSIVMGEVVLNDINWHNRSSSFRIALLSKKLFGKGYGTQATQLILQYGFENLALHRIDLEVYEFNPRAVYVYEKVGFKHEGVKRDALFWQGEYYNAILMSILKSDYYQL</sequence>
<reference evidence="2 3" key="1">
    <citation type="submission" date="2019-01" db="EMBL/GenBank/DDBJ databases">
        <authorList>
            <person name="Brito A."/>
        </authorList>
    </citation>
    <scope>NUCLEOTIDE SEQUENCE [LARGE SCALE GENOMIC DNA]</scope>
    <source>
        <strain evidence="2">1</strain>
    </source>
</reference>